<feature type="short sequence motif" description="DGA/G" evidence="2">
    <location>
        <begin position="196"/>
        <end position="198"/>
    </location>
</feature>
<evidence type="ECO:0000313" key="4">
    <source>
        <dbReference type="EMBL" id="GID80173.1"/>
    </source>
</evidence>
<evidence type="ECO:0000256" key="2">
    <source>
        <dbReference type="PROSITE-ProRule" id="PRU01161"/>
    </source>
</evidence>
<dbReference type="Pfam" id="PF01734">
    <property type="entry name" value="Patatin"/>
    <property type="match status" value="1"/>
</dbReference>
<proteinExistence type="predicted"/>
<dbReference type="PROSITE" id="PS51635">
    <property type="entry name" value="PNPLA"/>
    <property type="match status" value="1"/>
</dbReference>
<dbReference type="Proteomes" id="UP000609879">
    <property type="component" value="Unassembled WGS sequence"/>
</dbReference>
<accession>A0ABQ3YJJ8</accession>
<dbReference type="SUPFAM" id="SSF52151">
    <property type="entry name" value="FabD/lysophospholipase-like"/>
    <property type="match status" value="1"/>
</dbReference>
<dbReference type="RefSeq" id="WP_203777233.1">
    <property type="nucleotide sequence ID" value="NZ_BAAABO010000048.1"/>
</dbReference>
<evidence type="ECO:0000259" key="3">
    <source>
        <dbReference type="PROSITE" id="PS51635"/>
    </source>
</evidence>
<dbReference type="Gene3D" id="3.40.1090.10">
    <property type="entry name" value="Cytosolic phospholipase A2 catalytic domain"/>
    <property type="match status" value="1"/>
</dbReference>
<gene>
    <name evidence="4" type="ORF">Ade02nite_88140</name>
</gene>
<comment type="caution">
    <text evidence="2">Lacks conserved residue(s) required for the propagation of feature annotation.</text>
</comment>
<comment type="caution">
    <text evidence="4">The sequence shown here is derived from an EMBL/GenBank/DDBJ whole genome shotgun (WGS) entry which is preliminary data.</text>
</comment>
<dbReference type="InterPro" id="IPR002641">
    <property type="entry name" value="PNPLA_dom"/>
</dbReference>
<sequence length="349" mass="39498">MTEMTAHWAEDHPVLEVLRERRERQSRPGRRDDGHFVALAVEGGGLRGVVSAAMLCALEDIEVKNGFDIIYSCSSGAINAAYFVGGETWYPTSIYFDDLTSKDFLDFRRILRGQSIMNLDFALGDIVGERKPLSYEAVLKSEIPVHIMVTDIDNLTTRAPADFSSAADLLSALRASMWLPLAVRGASPFRDFRGIDGGVLTAHPFLIAEKDERVTHILSLSTRPMGSTRPGVSLLNRYVGFRLDRLRAGLGRGYVDAVRTYKQARRRIEDERLHPARRPYILDLAPLPRHAEVIRHESNPWLLLEGARSGYEVVYSAVERKYRRAMLRLTVPDHNRAEFLFPVDRLNRH</sequence>
<feature type="domain" description="PNPLA" evidence="3">
    <location>
        <begin position="39"/>
        <end position="209"/>
    </location>
</feature>
<protein>
    <submittedName>
        <fullName evidence="4">Patatin family protein</fullName>
    </submittedName>
</protein>
<dbReference type="EMBL" id="BOMI01000187">
    <property type="protein sequence ID" value="GID80173.1"/>
    <property type="molecule type" value="Genomic_DNA"/>
</dbReference>
<name>A0ABQ3YJJ8_9ACTN</name>
<organism evidence="4 5">
    <name type="scientific">Paractinoplanes deccanensis</name>
    <dbReference type="NCBI Taxonomy" id="113561"/>
    <lineage>
        <taxon>Bacteria</taxon>
        <taxon>Bacillati</taxon>
        <taxon>Actinomycetota</taxon>
        <taxon>Actinomycetes</taxon>
        <taxon>Micromonosporales</taxon>
        <taxon>Micromonosporaceae</taxon>
        <taxon>Paractinoplanes</taxon>
    </lineage>
</organism>
<keyword evidence="2" id="KW-0442">Lipid degradation</keyword>
<evidence type="ECO:0000313" key="5">
    <source>
        <dbReference type="Proteomes" id="UP000609879"/>
    </source>
</evidence>
<reference evidence="4 5" key="1">
    <citation type="submission" date="2021-01" db="EMBL/GenBank/DDBJ databases">
        <title>Whole genome shotgun sequence of Actinoplanes deccanensis NBRC 13994.</title>
        <authorList>
            <person name="Komaki H."/>
            <person name="Tamura T."/>
        </authorList>
    </citation>
    <scope>NUCLEOTIDE SEQUENCE [LARGE SCALE GENOMIC DNA]</scope>
    <source>
        <strain evidence="4 5">NBRC 13994</strain>
    </source>
</reference>
<keyword evidence="5" id="KW-1185">Reference proteome</keyword>
<evidence type="ECO:0000256" key="1">
    <source>
        <dbReference type="ARBA" id="ARBA00023098"/>
    </source>
</evidence>
<feature type="short sequence motif" description="GXGXXG" evidence="2">
    <location>
        <begin position="43"/>
        <end position="48"/>
    </location>
</feature>
<keyword evidence="2" id="KW-0378">Hydrolase</keyword>
<feature type="active site" description="Proton acceptor" evidence="2">
    <location>
        <position position="196"/>
    </location>
</feature>
<keyword evidence="1 2" id="KW-0443">Lipid metabolism</keyword>
<dbReference type="InterPro" id="IPR016035">
    <property type="entry name" value="Acyl_Trfase/lysoPLipase"/>
</dbReference>
<feature type="active site" description="Nucleophile" evidence="2">
    <location>
        <position position="74"/>
    </location>
</feature>